<protein>
    <submittedName>
        <fullName evidence="1">Uncharacterized protein</fullName>
    </submittedName>
</protein>
<organism evidence="1 2">
    <name type="scientific">Siphonobacter aquaeclarae</name>
    <dbReference type="NCBI Taxonomy" id="563176"/>
    <lineage>
        <taxon>Bacteria</taxon>
        <taxon>Pseudomonadati</taxon>
        <taxon>Bacteroidota</taxon>
        <taxon>Cytophagia</taxon>
        <taxon>Cytophagales</taxon>
        <taxon>Cytophagaceae</taxon>
        <taxon>Siphonobacter</taxon>
    </lineage>
</organism>
<keyword evidence="2" id="KW-1185">Reference proteome</keyword>
<sequence length="167" mass="19430">MRLYLFLAFLGLSLFSCSRVHPLKGDYSTHKYLVASSKSKEDVFRIIRETLKEKGVAISASEYQSGMIVSDWAYFTYSYTMEDMSGKLLNPDAFFVIARRKDLKKEKGPSTVRCNWFFRIEEIGQQVRVYLQTSNIEAFSDTYAGWRVEYQAYSTGKFEKDVIEVIR</sequence>
<dbReference type="Proteomes" id="UP000198901">
    <property type="component" value="Unassembled WGS sequence"/>
</dbReference>
<dbReference type="AlphaFoldDB" id="A0A1G9KNG2"/>
<evidence type="ECO:0000313" key="2">
    <source>
        <dbReference type="Proteomes" id="UP000198901"/>
    </source>
</evidence>
<accession>A0A1G9KNG2</accession>
<dbReference type="OrthoDB" id="971213at2"/>
<name>A0A1G9KNG2_9BACT</name>
<evidence type="ECO:0000313" key="1">
    <source>
        <dbReference type="EMBL" id="SDL51298.1"/>
    </source>
</evidence>
<gene>
    <name evidence="1" type="ORF">SAMN04488090_1086</name>
</gene>
<dbReference type="PROSITE" id="PS51257">
    <property type="entry name" value="PROKAR_LIPOPROTEIN"/>
    <property type="match status" value="1"/>
</dbReference>
<dbReference type="RefSeq" id="WP_093198778.1">
    <property type="nucleotide sequence ID" value="NZ_FNGS01000002.1"/>
</dbReference>
<dbReference type="EMBL" id="FNGS01000002">
    <property type="protein sequence ID" value="SDL51298.1"/>
    <property type="molecule type" value="Genomic_DNA"/>
</dbReference>
<reference evidence="1 2" key="1">
    <citation type="submission" date="2016-10" db="EMBL/GenBank/DDBJ databases">
        <authorList>
            <person name="de Groot N.N."/>
        </authorList>
    </citation>
    <scope>NUCLEOTIDE SEQUENCE [LARGE SCALE GENOMIC DNA]</scope>
    <source>
        <strain evidence="1 2">DSM 21668</strain>
    </source>
</reference>
<proteinExistence type="predicted"/>